<feature type="region of interest" description="Disordered" evidence="1">
    <location>
        <begin position="47"/>
        <end position="72"/>
    </location>
</feature>
<gene>
    <name evidence="2" type="ORF">E2C01_013564</name>
</gene>
<feature type="region of interest" description="Disordered" evidence="1">
    <location>
        <begin position="1"/>
        <end position="24"/>
    </location>
</feature>
<evidence type="ECO:0000256" key="1">
    <source>
        <dbReference type="SAM" id="MobiDB-lite"/>
    </source>
</evidence>
<evidence type="ECO:0000313" key="2">
    <source>
        <dbReference type="EMBL" id="MPC20611.1"/>
    </source>
</evidence>
<dbReference type="AlphaFoldDB" id="A0A5B7DGL4"/>
<proteinExistence type="predicted"/>
<keyword evidence="3" id="KW-1185">Reference proteome</keyword>
<protein>
    <submittedName>
        <fullName evidence="2">Uncharacterized protein</fullName>
    </submittedName>
</protein>
<organism evidence="2 3">
    <name type="scientific">Portunus trituberculatus</name>
    <name type="common">Swimming crab</name>
    <name type="synonym">Neptunus trituberculatus</name>
    <dbReference type="NCBI Taxonomy" id="210409"/>
    <lineage>
        <taxon>Eukaryota</taxon>
        <taxon>Metazoa</taxon>
        <taxon>Ecdysozoa</taxon>
        <taxon>Arthropoda</taxon>
        <taxon>Crustacea</taxon>
        <taxon>Multicrustacea</taxon>
        <taxon>Malacostraca</taxon>
        <taxon>Eumalacostraca</taxon>
        <taxon>Eucarida</taxon>
        <taxon>Decapoda</taxon>
        <taxon>Pleocyemata</taxon>
        <taxon>Brachyura</taxon>
        <taxon>Eubrachyura</taxon>
        <taxon>Portunoidea</taxon>
        <taxon>Portunidae</taxon>
        <taxon>Portuninae</taxon>
        <taxon>Portunus</taxon>
    </lineage>
</organism>
<sequence length="72" mass="7751">MNGGEQQRQTKRDSETCFGSLPVHATPQGQARYLWVECCPPNIPYVTSSSSSSSSGHGLPAALPFRSPAEQE</sequence>
<dbReference type="EMBL" id="VSRR010000891">
    <property type="protein sequence ID" value="MPC20611.1"/>
    <property type="molecule type" value="Genomic_DNA"/>
</dbReference>
<dbReference type="Proteomes" id="UP000324222">
    <property type="component" value="Unassembled WGS sequence"/>
</dbReference>
<accession>A0A5B7DGL4</accession>
<comment type="caution">
    <text evidence="2">The sequence shown here is derived from an EMBL/GenBank/DDBJ whole genome shotgun (WGS) entry which is preliminary data.</text>
</comment>
<name>A0A5B7DGL4_PORTR</name>
<reference evidence="2 3" key="1">
    <citation type="submission" date="2019-05" db="EMBL/GenBank/DDBJ databases">
        <title>Another draft genome of Portunus trituberculatus and its Hox gene families provides insights of decapod evolution.</title>
        <authorList>
            <person name="Jeong J.-H."/>
            <person name="Song I."/>
            <person name="Kim S."/>
            <person name="Choi T."/>
            <person name="Kim D."/>
            <person name="Ryu S."/>
            <person name="Kim W."/>
        </authorList>
    </citation>
    <scope>NUCLEOTIDE SEQUENCE [LARGE SCALE GENOMIC DNA]</scope>
    <source>
        <tissue evidence="2">Muscle</tissue>
    </source>
</reference>
<evidence type="ECO:0000313" key="3">
    <source>
        <dbReference type="Proteomes" id="UP000324222"/>
    </source>
</evidence>